<dbReference type="OrthoDB" id="1956705at2"/>
<dbReference type="RefSeq" id="WP_025434800.1">
    <property type="nucleotide sequence ID" value="NZ_CP007452.1"/>
</dbReference>
<keyword evidence="1" id="KW-0472">Membrane</keyword>
<protein>
    <recommendedName>
        <fullName evidence="4">Alpha-glucosidase</fullName>
    </recommendedName>
</protein>
<feature type="transmembrane region" description="Helical" evidence="1">
    <location>
        <begin position="155"/>
        <end position="174"/>
    </location>
</feature>
<evidence type="ECO:0000313" key="3">
    <source>
        <dbReference type="Proteomes" id="UP000019591"/>
    </source>
</evidence>
<organism evidence="2 3">
    <name type="scientific">Peptoclostridium acidaminophilum DSM 3953</name>
    <dbReference type="NCBI Taxonomy" id="1286171"/>
    <lineage>
        <taxon>Bacteria</taxon>
        <taxon>Bacillati</taxon>
        <taxon>Bacillota</taxon>
        <taxon>Clostridia</taxon>
        <taxon>Peptostreptococcales</taxon>
        <taxon>Peptoclostridiaceae</taxon>
        <taxon>Peptoclostridium</taxon>
    </lineage>
</organism>
<feature type="transmembrane region" description="Helical" evidence="1">
    <location>
        <begin position="110"/>
        <end position="143"/>
    </location>
</feature>
<dbReference type="Proteomes" id="UP000019591">
    <property type="component" value="Chromosome"/>
</dbReference>
<dbReference type="EMBL" id="CP007452">
    <property type="protein sequence ID" value="AHM55762.1"/>
    <property type="molecule type" value="Genomic_DNA"/>
</dbReference>
<evidence type="ECO:0000256" key="1">
    <source>
        <dbReference type="SAM" id="Phobius"/>
    </source>
</evidence>
<keyword evidence="1" id="KW-0812">Transmembrane</keyword>
<accession>W8THV9</accession>
<feature type="transmembrane region" description="Helical" evidence="1">
    <location>
        <begin position="200"/>
        <end position="226"/>
    </location>
</feature>
<evidence type="ECO:0008006" key="4">
    <source>
        <dbReference type="Google" id="ProtNLM"/>
    </source>
</evidence>
<dbReference type="eggNOG" id="ENOG50309SB">
    <property type="taxonomic scope" value="Bacteria"/>
</dbReference>
<keyword evidence="3" id="KW-1185">Reference proteome</keyword>
<reference evidence="2 3" key="1">
    <citation type="journal article" date="2014" name="Genome Announc.">
        <title>Complete Genome Sequence of Amino Acid-Utilizing Eubacterium acidaminophilum al-2 (DSM 3953).</title>
        <authorList>
            <person name="Poehlein A."/>
            <person name="Andreesen J.R."/>
            <person name="Daniel R."/>
        </authorList>
    </citation>
    <scope>NUCLEOTIDE SEQUENCE [LARGE SCALE GENOMIC DNA]</scope>
    <source>
        <strain evidence="2 3">DSM 3953</strain>
    </source>
</reference>
<evidence type="ECO:0000313" key="2">
    <source>
        <dbReference type="EMBL" id="AHM55762.1"/>
    </source>
</evidence>
<keyword evidence="1" id="KW-1133">Transmembrane helix</keyword>
<dbReference type="STRING" id="1286171.EAL2_c04600"/>
<dbReference type="HOGENOM" id="CLU_102889_0_0_9"/>
<gene>
    <name evidence="2" type="ORF">EAL2_c04600</name>
</gene>
<name>W8THV9_PEPAC</name>
<dbReference type="AlphaFoldDB" id="W8THV9"/>
<proteinExistence type="predicted"/>
<sequence length="235" mass="26485">MTTTEIQAVLDELHSILSSNTVIDKKKRDKLISEIEQLKKGFKDIPEIHENLTDVYTSLVKKGKELKALYRSKVTANDKKELESKASYYIRYLKAAKGDFLGETPYVIKYIRFFFVTAILFIALSPMYFGFILPGLMFVPIFLGLRGVKQRTKPGFHFSLAVVPVGIMTAALWVRYGMYAMMNFEKEVAAAMQNSGQGEFVAQLLVAGPPILGALLMICACMQAYFGYKSKDLFI</sequence>
<dbReference type="PATRIC" id="fig|1286171.3.peg.404"/>
<dbReference type="KEGG" id="eac:EAL2_c04600"/>